<accession>A0A0A3APE7</accession>
<sequence>MQDYSAATVGVLALQGAVGEHLDQLSRLGVTALAVKKTEQLALLDALILPGGESTAIGKLMREYGFIDAIQQFAASGKPLFGTCAGMILLAKNIYGGEKPHLGLMDIQVERNAFGRQVDSFQTALNIHGLSTPFPAIFIRAPYIRRLLSDKVACLAEIDGNIVLARQHNLLACSFHPELSQDDRIMRLFLEMLP</sequence>
<comment type="catalytic activity">
    <reaction evidence="6 10">
        <text>aldehydo-D-ribose 5-phosphate + D-glyceraldehyde 3-phosphate + L-glutamine = pyridoxal 5'-phosphate + L-glutamate + phosphate + 3 H2O + H(+)</text>
        <dbReference type="Rhea" id="RHEA:31507"/>
        <dbReference type="ChEBI" id="CHEBI:15377"/>
        <dbReference type="ChEBI" id="CHEBI:15378"/>
        <dbReference type="ChEBI" id="CHEBI:29985"/>
        <dbReference type="ChEBI" id="CHEBI:43474"/>
        <dbReference type="ChEBI" id="CHEBI:58273"/>
        <dbReference type="ChEBI" id="CHEBI:58359"/>
        <dbReference type="ChEBI" id="CHEBI:59776"/>
        <dbReference type="ChEBI" id="CHEBI:597326"/>
        <dbReference type="EC" id="4.3.3.6"/>
    </reaction>
</comment>
<evidence type="ECO:0000313" key="13">
    <source>
        <dbReference type="EMBL" id="KGQ71196.1"/>
    </source>
</evidence>
<comment type="function">
    <text evidence="8 10">Catalyzes the hydrolysis of glutamine to glutamate and ammonia as part of the biosynthesis of pyridoxal 5'-phosphate. The resulting ammonia molecule is channeled to the active site of PdxS.</text>
</comment>
<dbReference type="CDD" id="cd01749">
    <property type="entry name" value="GATase1_PB"/>
    <property type="match status" value="1"/>
</dbReference>
<dbReference type="EC" id="3.5.1.2" evidence="10"/>
<evidence type="ECO:0000313" key="14">
    <source>
        <dbReference type="Proteomes" id="UP000030380"/>
    </source>
</evidence>
<proteinExistence type="inferred from homology"/>
<dbReference type="EC" id="4.3.3.6" evidence="10"/>
<evidence type="ECO:0000256" key="8">
    <source>
        <dbReference type="ARBA" id="ARBA00054599"/>
    </source>
</evidence>
<comment type="similarity">
    <text evidence="1 10">Belongs to the glutaminase PdxT/SNO family.</text>
</comment>
<evidence type="ECO:0000256" key="6">
    <source>
        <dbReference type="ARBA" id="ARBA00047992"/>
    </source>
</evidence>
<dbReference type="PANTHER" id="PTHR31559">
    <property type="entry name" value="PYRIDOXAL 5'-PHOSPHATE SYNTHASE SUBUNIT SNO"/>
    <property type="match status" value="1"/>
</dbReference>
<dbReference type="STRING" id="505317.OA57_02925"/>
<dbReference type="EMBL" id="JSUM01000003">
    <property type="protein sequence ID" value="KGQ71196.1"/>
    <property type="molecule type" value="Genomic_DNA"/>
</dbReference>
<dbReference type="GO" id="GO:0008614">
    <property type="term" value="P:pyridoxine metabolic process"/>
    <property type="evidence" value="ECO:0007669"/>
    <property type="project" value="TreeGrafter"/>
</dbReference>
<dbReference type="PROSITE" id="PS51273">
    <property type="entry name" value="GATASE_TYPE_1"/>
    <property type="match status" value="1"/>
</dbReference>
<dbReference type="InterPro" id="IPR029062">
    <property type="entry name" value="Class_I_gatase-like"/>
</dbReference>
<dbReference type="GO" id="GO:1903600">
    <property type="term" value="C:glutaminase complex"/>
    <property type="evidence" value="ECO:0007669"/>
    <property type="project" value="TreeGrafter"/>
</dbReference>
<dbReference type="OrthoDB" id="9810320at2"/>
<organism evidence="13 14">
    <name type="scientific">Chelonobacter oris</name>
    <dbReference type="NCBI Taxonomy" id="505317"/>
    <lineage>
        <taxon>Bacteria</taxon>
        <taxon>Pseudomonadati</taxon>
        <taxon>Pseudomonadota</taxon>
        <taxon>Gammaproteobacteria</taxon>
        <taxon>Pasteurellales</taxon>
        <taxon>Pasteurellaceae</taxon>
        <taxon>Chelonobacter</taxon>
    </lineage>
</organism>
<dbReference type="InterPro" id="IPR021196">
    <property type="entry name" value="PdxT/SNO_CS"/>
</dbReference>
<comment type="pathway">
    <text evidence="10">Cofactor biosynthesis; pyridoxal 5'-phosphate biosynthesis.</text>
</comment>
<dbReference type="PIRSF" id="PIRSF005639">
    <property type="entry name" value="Glut_amidoT_SNO"/>
    <property type="match status" value="1"/>
</dbReference>
<dbReference type="InterPro" id="IPR002161">
    <property type="entry name" value="PdxT/SNO"/>
</dbReference>
<feature type="binding site" evidence="10 12">
    <location>
        <begin position="52"/>
        <end position="54"/>
    </location>
    <ligand>
        <name>L-glutamine</name>
        <dbReference type="ChEBI" id="CHEBI:58359"/>
    </ligand>
</feature>
<dbReference type="Proteomes" id="UP000030380">
    <property type="component" value="Unassembled WGS sequence"/>
</dbReference>
<dbReference type="GO" id="GO:0042823">
    <property type="term" value="P:pyridoxal phosphate biosynthetic process"/>
    <property type="evidence" value="ECO:0007669"/>
    <property type="project" value="UniProtKB-UniRule"/>
</dbReference>
<evidence type="ECO:0000256" key="4">
    <source>
        <dbReference type="ARBA" id="ARBA00022962"/>
    </source>
</evidence>
<feature type="active site" description="Nucleophile" evidence="10 11">
    <location>
        <position position="84"/>
    </location>
</feature>
<keyword evidence="3 10" id="KW-0663">Pyridoxal phosphate</keyword>
<dbReference type="FunFam" id="3.40.50.880:FF:000010">
    <property type="entry name" value="uncharacterized protein LOC100176842 isoform X2"/>
    <property type="match status" value="1"/>
</dbReference>
<dbReference type="HAMAP" id="MF_01615">
    <property type="entry name" value="PdxT"/>
    <property type="match status" value="1"/>
</dbReference>
<evidence type="ECO:0000256" key="3">
    <source>
        <dbReference type="ARBA" id="ARBA00022898"/>
    </source>
</evidence>
<reference evidence="13 14" key="1">
    <citation type="submission" date="2014-11" db="EMBL/GenBank/DDBJ databases">
        <title>Draft genome sequence of Chelonobacter oris 1662T, associated with respiratory disease in Hermann's Tortoises.</title>
        <authorList>
            <person name="Kudirkiene E."/>
            <person name="Hansen M.J."/>
            <person name="Bojesen A.M."/>
        </authorList>
    </citation>
    <scope>NUCLEOTIDE SEQUENCE [LARGE SCALE GENOMIC DNA]</scope>
    <source>
        <strain evidence="13 14">1662</strain>
    </source>
</reference>
<evidence type="ECO:0000256" key="11">
    <source>
        <dbReference type="PIRSR" id="PIRSR005639-1"/>
    </source>
</evidence>
<keyword evidence="2 10" id="KW-0378">Hydrolase</keyword>
<dbReference type="NCBIfam" id="TIGR03800">
    <property type="entry name" value="PLP_synth_Pdx2"/>
    <property type="match status" value="1"/>
</dbReference>
<evidence type="ECO:0000256" key="1">
    <source>
        <dbReference type="ARBA" id="ARBA00008345"/>
    </source>
</evidence>
<evidence type="ECO:0000256" key="10">
    <source>
        <dbReference type="HAMAP-Rule" id="MF_01615"/>
    </source>
</evidence>
<feature type="binding site" evidence="10 12">
    <location>
        <position position="111"/>
    </location>
    <ligand>
        <name>L-glutamine</name>
        <dbReference type="ChEBI" id="CHEBI:58359"/>
    </ligand>
</feature>
<keyword evidence="5 10" id="KW-0456">Lyase</keyword>
<dbReference type="GO" id="GO:0036381">
    <property type="term" value="F:pyridoxal 5'-phosphate synthase (glutamine hydrolysing) activity"/>
    <property type="evidence" value="ECO:0007669"/>
    <property type="project" value="UniProtKB-UniRule"/>
</dbReference>
<dbReference type="GO" id="GO:0006543">
    <property type="term" value="P:L-glutamine catabolic process"/>
    <property type="evidence" value="ECO:0007669"/>
    <property type="project" value="UniProtKB-UniRule"/>
</dbReference>
<dbReference type="GO" id="GO:0004359">
    <property type="term" value="F:glutaminase activity"/>
    <property type="evidence" value="ECO:0007669"/>
    <property type="project" value="UniProtKB-UniRule"/>
</dbReference>
<dbReference type="PROSITE" id="PS01236">
    <property type="entry name" value="PDXT_SNO_1"/>
    <property type="match status" value="1"/>
</dbReference>
<dbReference type="PROSITE" id="PS51274">
    <property type="entry name" value="GATASE_COBBQ"/>
    <property type="match status" value="1"/>
</dbReference>
<dbReference type="Gene3D" id="3.40.50.880">
    <property type="match status" value="1"/>
</dbReference>
<evidence type="ECO:0000256" key="7">
    <source>
        <dbReference type="ARBA" id="ARBA00049534"/>
    </source>
</evidence>
<dbReference type="AlphaFoldDB" id="A0A0A3APE7"/>
<comment type="catalytic activity">
    <reaction evidence="7 10">
        <text>L-glutamine + H2O = L-glutamate + NH4(+)</text>
        <dbReference type="Rhea" id="RHEA:15889"/>
        <dbReference type="ChEBI" id="CHEBI:15377"/>
        <dbReference type="ChEBI" id="CHEBI:28938"/>
        <dbReference type="ChEBI" id="CHEBI:29985"/>
        <dbReference type="ChEBI" id="CHEBI:58359"/>
        <dbReference type="EC" id="3.5.1.2"/>
    </reaction>
</comment>
<dbReference type="PANTHER" id="PTHR31559:SF0">
    <property type="entry name" value="PYRIDOXAL 5'-PHOSPHATE SYNTHASE SUBUNIT SNO1-RELATED"/>
    <property type="match status" value="1"/>
</dbReference>
<evidence type="ECO:0000256" key="5">
    <source>
        <dbReference type="ARBA" id="ARBA00023239"/>
    </source>
</evidence>
<feature type="active site" description="Charge relay system" evidence="10 11">
    <location>
        <position position="176"/>
    </location>
</feature>
<dbReference type="PROSITE" id="PS51130">
    <property type="entry name" value="PDXT_SNO_2"/>
    <property type="match status" value="1"/>
</dbReference>
<comment type="subunit">
    <text evidence="9 10">In the presence of PdxS, forms a dodecamer of heterodimers. Only shows activity in the heterodimer.</text>
</comment>
<keyword evidence="4 10" id="KW-0315">Glutamine amidotransferase</keyword>
<evidence type="ECO:0000256" key="2">
    <source>
        <dbReference type="ARBA" id="ARBA00022801"/>
    </source>
</evidence>
<evidence type="ECO:0000256" key="9">
    <source>
        <dbReference type="ARBA" id="ARBA00064749"/>
    </source>
</evidence>
<name>A0A0A3APE7_9PAST</name>
<protein>
    <recommendedName>
        <fullName evidence="10">Pyridoxal 5'-phosphate synthase subunit PdxT</fullName>
        <ecNumber evidence="10">4.3.3.6</ecNumber>
    </recommendedName>
    <alternativeName>
        <fullName evidence="10">Pdx2</fullName>
    </alternativeName>
    <alternativeName>
        <fullName evidence="10">Pyridoxal 5'-phosphate synthase glutaminase subunit</fullName>
        <ecNumber evidence="10">3.5.1.2</ecNumber>
    </alternativeName>
</protein>
<keyword evidence="14" id="KW-1185">Reference proteome</keyword>
<dbReference type="GO" id="GO:0016740">
    <property type="term" value="F:transferase activity"/>
    <property type="evidence" value="ECO:0007669"/>
    <property type="project" value="UniProtKB-KW"/>
</dbReference>
<dbReference type="GO" id="GO:0005829">
    <property type="term" value="C:cytosol"/>
    <property type="evidence" value="ECO:0007669"/>
    <property type="project" value="TreeGrafter"/>
</dbReference>
<feature type="active site" description="Charge relay system" evidence="10 11">
    <location>
        <position position="178"/>
    </location>
</feature>
<keyword evidence="13" id="KW-0808">Transferase</keyword>
<dbReference type="Pfam" id="PF01174">
    <property type="entry name" value="SNO"/>
    <property type="match status" value="1"/>
</dbReference>
<comment type="caution">
    <text evidence="13">The sequence shown here is derived from an EMBL/GenBank/DDBJ whole genome shotgun (WGS) entry which is preliminary data.</text>
</comment>
<gene>
    <name evidence="10" type="primary">pdxT</name>
    <name evidence="13" type="ORF">OA57_02925</name>
</gene>
<dbReference type="SUPFAM" id="SSF52317">
    <property type="entry name" value="Class I glutamine amidotransferase-like"/>
    <property type="match status" value="1"/>
</dbReference>
<dbReference type="RefSeq" id="WP_034613205.1">
    <property type="nucleotide sequence ID" value="NZ_JSUM01000003.1"/>
</dbReference>
<evidence type="ECO:0000256" key="12">
    <source>
        <dbReference type="PIRSR" id="PIRSR005639-2"/>
    </source>
</evidence>
<feature type="binding site" evidence="10 12">
    <location>
        <begin position="139"/>
        <end position="140"/>
    </location>
    <ligand>
        <name>L-glutamine</name>
        <dbReference type="ChEBI" id="CHEBI:58359"/>
    </ligand>
</feature>
<dbReference type="UniPathway" id="UPA00245"/>